<evidence type="ECO:0000313" key="2">
    <source>
        <dbReference type="EMBL" id="KLO08794.1"/>
    </source>
</evidence>
<reference evidence="2 3" key="1">
    <citation type="submission" date="2015-04" db="EMBL/GenBank/DDBJ databases">
        <title>Complete genome sequence of Schizopora paradoxa KUC8140, a cosmopolitan wood degrader in East Asia.</title>
        <authorList>
            <consortium name="DOE Joint Genome Institute"/>
            <person name="Min B."/>
            <person name="Park H."/>
            <person name="Jang Y."/>
            <person name="Kim J.-J."/>
            <person name="Kim K.H."/>
            <person name="Pangilinan J."/>
            <person name="Lipzen A."/>
            <person name="Riley R."/>
            <person name="Grigoriev I.V."/>
            <person name="Spatafora J.W."/>
            <person name="Choi I.-G."/>
        </authorList>
    </citation>
    <scope>NUCLEOTIDE SEQUENCE [LARGE SCALE GENOMIC DNA]</scope>
    <source>
        <strain evidence="2 3">KUC8140</strain>
    </source>
</reference>
<evidence type="ECO:0000256" key="1">
    <source>
        <dbReference type="SAM" id="MobiDB-lite"/>
    </source>
</evidence>
<dbReference type="InParanoid" id="A0A0H2RAE4"/>
<dbReference type="EMBL" id="KQ086077">
    <property type="protein sequence ID" value="KLO08794.1"/>
    <property type="molecule type" value="Genomic_DNA"/>
</dbReference>
<feature type="compositionally biased region" description="Polar residues" evidence="1">
    <location>
        <begin position="104"/>
        <end position="129"/>
    </location>
</feature>
<keyword evidence="3" id="KW-1185">Reference proteome</keyword>
<sequence length="333" mass="37498">MRSTHQQKNYDRRRPSLSLSFFPPTLAVHCTPTARLTPPERSLGSPSLCVLEFSLSSRTRAFVGHRHLTTQPSHPRKKSQRLFLFPSPPPPALGRRPRARPATSVATSPRQVSHQATSQPATKQRCRSQYPQRLIDSPHPLMIANNYMYNNNTSVNPFLPSSASVPFERQSLNRPSPEASTHPKFALLPLFQPEINRIKSRKIRRTRKKNIIKSSSAEHFGIHVSITPTRSTSPPFPFPSPSISIHTTQRNATHLRIKPLPGAFSRVVRPASALPLRKRYIPLPIHPSHLPRTFRLSGLRPRFTTTSWVRIRSHRSEATLASVSPSRSTGAIL</sequence>
<feature type="region of interest" description="Disordered" evidence="1">
    <location>
        <begin position="87"/>
        <end position="129"/>
    </location>
</feature>
<gene>
    <name evidence="2" type="ORF">SCHPADRAFT_594618</name>
</gene>
<proteinExistence type="predicted"/>
<evidence type="ECO:0000313" key="3">
    <source>
        <dbReference type="Proteomes" id="UP000053477"/>
    </source>
</evidence>
<accession>A0A0H2RAE4</accession>
<organism evidence="2 3">
    <name type="scientific">Schizopora paradoxa</name>
    <dbReference type="NCBI Taxonomy" id="27342"/>
    <lineage>
        <taxon>Eukaryota</taxon>
        <taxon>Fungi</taxon>
        <taxon>Dikarya</taxon>
        <taxon>Basidiomycota</taxon>
        <taxon>Agaricomycotina</taxon>
        <taxon>Agaricomycetes</taxon>
        <taxon>Hymenochaetales</taxon>
        <taxon>Schizoporaceae</taxon>
        <taxon>Schizopora</taxon>
    </lineage>
</organism>
<name>A0A0H2RAE4_9AGAM</name>
<protein>
    <submittedName>
        <fullName evidence="2">Uncharacterized protein</fullName>
    </submittedName>
</protein>
<dbReference type="AlphaFoldDB" id="A0A0H2RAE4"/>
<dbReference type="Proteomes" id="UP000053477">
    <property type="component" value="Unassembled WGS sequence"/>
</dbReference>